<dbReference type="InterPro" id="IPR050259">
    <property type="entry name" value="SDR"/>
</dbReference>
<dbReference type="Proteomes" id="UP001220377">
    <property type="component" value="Chromosome"/>
</dbReference>
<comment type="function">
    <text evidence="9">Catalyzes the NADPH-dependent reduction of beta-ketoacyl-ACP substrates to beta-hydroxyacyl-ACP products, the first reductive step in the elongation cycle of fatty acid biosynthesis.</text>
</comment>
<dbReference type="EC" id="1.1.1.100" evidence="3 9"/>
<evidence type="ECO:0000259" key="10">
    <source>
        <dbReference type="SMART" id="SM00822"/>
    </source>
</evidence>
<evidence type="ECO:0000256" key="4">
    <source>
        <dbReference type="ARBA" id="ARBA00022832"/>
    </source>
</evidence>
<dbReference type="SMART" id="SM00822">
    <property type="entry name" value="PKS_KR"/>
    <property type="match status" value="1"/>
</dbReference>
<sequence length="243" mass="25216">MNLSGKVALITGSSRGIGAAIARHFAQAGATVVLNASREVPSTLLGEIRQYGNPAMAIAAPVDDAQAAAYMVKQVLDEYGRIDILINNAGITKDALATRMTPEDFADVIAVNLQGSFNVAQPAFKAMQKARSGVIINMSSVVGIGGNIGQANYAASKAGLIGLTKTLAKEGARRQVRVNAIAPGMIETAMTAKLSESVRSNLLTTIPLRRFGRAEDIACAAAFLVANDYITGQVLTVDGGLGI</sequence>
<dbReference type="PRINTS" id="PR00080">
    <property type="entry name" value="SDRFAMILY"/>
</dbReference>
<keyword evidence="5 9" id="KW-0560">Oxidoreductase</keyword>
<protein>
    <recommendedName>
        <fullName evidence="3 9">3-oxoacyl-[acyl-carrier-protein] reductase</fullName>
        <ecNumber evidence="3 9">1.1.1.100</ecNumber>
    </recommendedName>
</protein>
<evidence type="ECO:0000256" key="5">
    <source>
        <dbReference type="ARBA" id="ARBA00023002"/>
    </source>
</evidence>
<proteinExistence type="inferred from homology"/>
<dbReference type="NCBIfam" id="NF005559">
    <property type="entry name" value="PRK07231.1"/>
    <property type="match status" value="1"/>
</dbReference>
<keyword evidence="9" id="KW-0444">Lipid biosynthesis</keyword>
<dbReference type="InterPro" id="IPR011284">
    <property type="entry name" value="3oxo_ACP_reduc"/>
</dbReference>
<comment type="pathway">
    <text evidence="1 9">Lipid metabolism; fatty acid biosynthesis.</text>
</comment>
<organism evidence="11 12">
    <name type="scientific">Lacticaseibacillus pabuli</name>
    <dbReference type="NCBI Taxonomy" id="3025672"/>
    <lineage>
        <taxon>Bacteria</taxon>
        <taxon>Bacillati</taxon>
        <taxon>Bacillota</taxon>
        <taxon>Bacilli</taxon>
        <taxon>Lactobacillales</taxon>
        <taxon>Lactobacillaceae</taxon>
        <taxon>Lacticaseibacillus</taxon>
    </lineage>
</organism>
<evidence type="ECO:0000256" key="2">
    <source>
        <dbReference type="ARBA" id="ARBA00006484"/>
    </source>
</evidence>
<dbReference type="PANTHER" id="PTHR42879:SF2">
    <property type="entry name" value="3-OXOACYL-[ACYL-CARRIER-PROTEIN] REDUCTASE FABG"/>
    <property type="match status" value="1"/>
</dbReference>
<gene>
    <name evidence="11" type="primary">fabG</name>
    <name evidence="11" type="ORF">PQ472_08275</name>
</gene>
<dbReference type="PANTHER" id="PTHR42879">
    <property type="entry name" value="3-OXOACYL-(ACYL-CARRIER-PROTEIN) REDUCTASE"/>
    <property type="match status" value="1"/>
</dbReference>
<dbReference type="Pfam" id="PF00106">
    <property type="entry name" value="adh_short"/>
    <property type="match status" value="1"/>
</dbReference>
<dbReference type="NCBIfam" id="TIGR01830">
    <property type="entry name" value="3oxo_ACP_reduc"/>
    <property type="match status" value="1"/>
</dbReference>
<dbReference type="GO" id="GO:0004316">
    <property type="term" value="F:3-oxoacyl-[acyl-carrier-protein] reductase (NADPH) activity"/>
    <property type="evidence" value="ECO:0007669"/>
    <property type="project" value="UniProtKB-EC"/>
</dbReference>
<keyword evidence="9" id="KW-0443">Lipid metabolism</keyword>
<evidence type="ECO:0000256" key="8">
    <source>
        <dbReference type="RuleBase" id="RU000363"/>
    </source>
</evidence>
<comment type="catalytic activity">
    <reaction evidence="7 9">
        <text>a (3R)-hydroxyacyl-[ACP] + NADP(+) = a 3-oxoacyl-[ACP] + NADPH + H(+)</text>
        <dbReference type="Rhea" id="RHEA:17397"/>
        <dbReference type="Rhea" id="RHEA-COMP:9916"/>
        <dbReference type="Rhea" id="RHEA-COMP:9945"/>
        <dbReference type="ChEBI" id="CHEBI:15378"/>
        <dbReference type="ChEBI" id="CHEBI:57783"/>
        <dbReference type="ChEBI" id="CHEBI:58349"/>
        <dbReference type="ChEBI" id="CHEBI:78776"/>
        <dbReference type="ChEBI" id="CHEBI:78827"/>
        <dbReference type="EC" id="1.1.1.100"/>
    </reaction>
</comment>
<comment type="subunit">
    <text evidence="9">Homotetramer.</text>
</comment>
<keyword evidence="9" id="KW-0521">NADP</keyword>
<dbReference type="Gene3D" id="3.40.50.720">
    <property type="entry name" value="NAD(P)-binding Rossmann-like Domain"/>
    <property type="match status" value="1"/>
</dbReference>
<dbReference type="InterPro" id="IPR057326">
    <property type="entry name" value="KR_dom"/>
</dbReference>
<dbReference type="RefSeq" id="WP_274259014.1">
    <property type="nucleotide sequence ID" value="NZ_CP117884.1"/>
</dbReference>
<evidence type="ECO:0000313" key="12">
    <source>
        <dbReference type="Proteomes" id="UP001220377"/>
    </source>
</evidence>
<dbReference type="NCBIfam" id="NF009466">
    <property type="entry name" value="PRK12826.1-2"/>
    <property type="match status" value="1"/>
</dbReference>
<feature type="domain" description="Ketoreductase" evidence="10">
    <location>
        <begin position="6"/>
        <end position="184"/>
    </location>
</feature>
<evidence type="ECO:0000256" key="9">
    <source>
        <dbReference type="RuleBase" id="RU366074"/>
    </source>
</evidence>
<evidence type="ECO:0000256" key="3">
    <source>
        <dbReference type="ARBA" id="ARBA00012948"/>
    </source>
</evidence>
<accession>A0ABY7WP03</accession>
<dbReference type="EMBL" id="CP117884">
    <property type="protein sequence ID" value="WDF81918.1"/>
    <property type="molecule type" value="Genomic_DNA"/>
</dbReference>
<dbReference type="PRINTS" id="PR00081">
    <property type="entry name" value="GDHRDH"/>
</dbReference>
<evidence type="ECO:0000256" key="7">
    <source>
        <dbReference type="ARBA" id="ARBA00048508"/>
    </source>
</evidence>
<dbReference type="PROSITE" id="PS00061">
    <property type="entry name" value="ADH_SHORT"/>
    <property type="match status" value="1"/>
</dbReference>
<name>A0ABY7WP03_9LACO</name>
<dbReference type="SUPFAM" id="SSF51735">
    <property type="entry name" value="NAD(P)-binding Rossmann-fold domains"/>
    <property type="match status" value="1"/>
</dbReference>
<evidence type="ECO:0000256" key="1">
    <source>
        <dbReference type="ARBA" id="ARBA00005194"/>
    </source>
</evidence>
<dbReference type="InterPro" id="IPR020904">
    <property type="entry name" value="Sc_DH/Rdtase_CS"/>
</dbReference>
<comment type="similarity">
    <text evidence="2 8">Belongs to the short-chain dehydrogenases/reductases (SDR) family.</text>
</comment>
<keyword evidence="12" id="KW-1185">Reference proteome</keyword>
<reference evidence="11 12" key="1">
    <citation type="submission" date="2023-02" db="EMBL/GenBank/DDBJ databases">
        <title>Genome sequence of Lacticaseibacillus sp. KACC 23028.</title>
        <authorList>
            <person name="Kim S."/>
            <person name="Heo J."/>
            <person name="Kwon S.-W."/>
        </authorList>
    </citation>
    <scope>NUCLEOTIDE SEQUENCE [LARGE SCALE GENOMIC DNA]</scope>
    <source>
        <strain evidence="11 12">KACC 23028</strain>
    </source>
</reference>
<evidence type="ECO:0000313" key="11">
    <source>
        <dbReference type="EMBL" id="WDF81918.1"/>
    </source>
</evidence>
<dbReference type="InterPro" id="IPR002347">
    <property type="entry name" value="SDR_fam"/>
</dbReference>
<dbReference type="InterPro" id="IPR036291">
    <property type="entry name" value="NAD(P)-bd_dom_sf"/>
</dbReference>
<keyword evidence="4 9" id="KW-0276">Fatty acid metabolism</keyword>
<evidence type="ECO:0000256" key="6">
    <source>
        <dbReference type="ARBA" id="ARBA00023160"/>
    </source>
</evidence>
<keyword evidence="6 9" id="KW-0275">Fatty acid biosynthesis</keyword>